<feature type="binding site" evidence="11">
    <location>
        <position position="300"/>
    </location>
    <ligand>
        <name>L-histidine</name>
        <dbReference type="ChEBI" id="CHEBI:57595"/>
    </ligand>
</feature>
<evidence type="ECO:0000256" key="3">
    <source>
        <dbReference type="ARBA" id="ARBA00022490"/>
    </source>
</evidence>
<dbReference type="OrthoDB" id="9800814at2"/>
<dbReference type="EC" id="6.1.1.21" evidence="10"/>
<dbReference type="PANTHER" id="PTHR11476:SF7">
    <property type="entry name" value="HISTIDINE--TRNA LIGASE"/>
    <property type="match status" value="1"/>
</dbReference>
<dbReference type="SUPFAM" id="SSF52954">
    <property type="entry name" value="Class II aaRS ABD-related"/>
    <property type="match status" value="1"/>
</dbReference>
<evidence type="ECO:0000256" key="1">
    <source>
        <dbReference type="ARBA" id="ARBA00008226"/>
    </source>
</evidence>
<comment type="similarity">
    <text evidence="1 10">Belongs to the class-II aminoacyl-tRNA synthetase family.</text>
</comment>
<evidence type="ECO:0000256" key="11">
    <source>
        <dbReference type="PIRSR" id="PIRSR001549-1"/>
    </source>
</evidence>
<dbReference type="RefSeq" id="WP_118943398.1">
    <property type="nucleotide sequence ID" value="NZ_CP032125.1"/>
</dbReference>
<evidence type="ECO:0000256" key="2">
    <source>
        <dbReference type="ARBA" id="ARBA00011738"/>
    </source>
</evidence>
<dbReference type="KEGG" id="pamo:BAR1_12930"/>
<dbReference type="CDD" id="cd00773">
    <property type="entry name" value="HisRS-like_core"/>
    <property type="match status" value="1"/>
</dbReference>
<dbReference type="InterPro" id="IPR004516">
    <property type="entry name" value="HisRS/HisZ"/>
</dbReference>
<proteinExistence type="inferred from homology"/>
<keyword evidence="3 10" id="KW-0963">Cytoplasm</keyword>
<evidence type="ECO:0000313" key="13">
    <source>
        <dbReference type="EMBL" id="AXX98744.1"/>
    </source>
</evidence>
<evidence type="ECO:0000256" key="10">
    <source>
        <dbReference type="HAMAP-Rule" id="MF_00127"/>
    </source>
</evidence>
<feature type="binding site" evidence="11">
    <location>
        <position position="119"/>
    </location>
    <ligand>
        <name>L-histidine</name>
        <dbReference type="ChEBI" id="CHEBI:57595"/>
    </ligand>
</feature>
<dbReference type="Proteomes" id="UP000261704">
    <property type="component" value="Chromosome"/>
</dbReference>
<dbReference type="Pfam" id="PF13393">
    <property type="entry name" value="tRNA-synt_His"/>
    <property type="match status" value="1"/>
</dbReference>
<dbReference type="CDD" id="cd00859">
    <property type="entry name" value="HisRS_anticodon"/>
    <property type="match status" value="1"/>
</dbReference>
<sequence>MAKVKKQPRPKALPPKGFRDYFGEDVAERKEMLDRIAAVYHRYGFEALESSAVETVEALGKFLPDVDRPNEGVFAWQEDEKDWLALRYDLTAPLARVYAQYRNDLPTPYRRFAMGPVWRNEKPGPGRFRQFYQCDADTVGSASMAADAEICAMLADTLETVGIPRGDYIIRVNNRKVLNGVLEVMGLEEGPARDDVLRTIDKFDKVGEAGVRELLGKGRLDASGAYIDGVGLSVDQAEPVIAFLTSKAADTAGTLANLRAAVGDSVTGKEGIAELEQIADLLAAQGYGPDRIEIDPSVVRGLGYYTGPVYEAELTFEITDEKGRKQQFGSVAGGGRYDDLVKRFTGQAVPATGISIGVDRLLAALRAKGRTAGKSLGPVVVTVMDRDRMADYQAMVAELRNAGIRAEVYLGNPKNFGNQLKYADKRNSPVAVIEGGDEKERGVVQIKDLVLGAKIAENATLEEWKSLPSQYEVPRGDLLAKVREIIALHEGG</sequence>
<accession>A0A347UIR6</accession>
<feature type="binding site" evidence="11">
    <location>
        <begin position="89"/>
        <end position="91"/>
    </location>
    <ligand>
        <name>L-histidine</name>
        <dbReference type="ChEBI" id="CHEBI:57595"/>
    </ligand>
</feature>
<dbReference type="GO" id="GO:0005737">
    <property type="term" value="C:cytoplasm"/>
    <property type="evidence" value="ECO:0007669"/>
    <property type="project" value="UniProtKB-SubCell"/>
</dbReference>
<dbReference type="PROSITE" id="PS50862">
    <property type="entry name" value="AA_TRNA_LIGASE_II"/>
    <property type="match status" value="1"/>
</dbReference>
<feature type="binding site" evidence="11">
    <location>
        <begin position="304"/>
        <end position="305"/>
    </location>
    <ligand>
        <name>L-histidine</name>
        <dbReference type="ChEBI" id="CHEBI:57595"/>
    </ligand>
</feature>
<dbReference type="GO" id="GO:0006427">
    <property type="term" value="P:histidyl-tRNA aminoacylation"/>
    <property type="evidence" value="ECO:0007669"/>
    <property type="project" value="UniProtKB-UniRule"/>
</dbReference>
<dbReference type="GO" id="GO:0004821">
    <property type="term" value="F:histidine-tRNA ligase activity"/>
    <property type="evidence" value="ECO:0007669"/>
    <property type="project" value="UniProtKB-UniRule"/>
</dbReference>
<keyword evidence="5 10" id="KW-0547">Nucleotide-binding</keyword>
<evidence type="ECO:0000256" key="6">
    <source>
        <dbReference type="ARBA" id="ARBA00022840"/>
    </source>
</evidence>
<dbReference type="NCBIfam" id="TIGR00442">
    <property type="entry name" value="hisS"/>
    <property type="match status" value="1"/>
</dbReference>
<evidence type="ECO:0000256" key="9">
    <source>
        <dbReference type="ARBA" id="ARBA00047639"/>
    </source>
</evidence>
<comment type="subunit">
    <text evidence="2 10">Homodimer.</text>
</comment>
<dbReference type="GO" id="GO:0005524">
    <property type="term" value="F:ATP binding"/>
    <property type="evidence" value="ECO:0007669"/>
    <property type="project" value="UniProtKB-UniRule"/>
</dbReference>
<dbReference type="AlphaFoldDB" id="A0A347UIR6"/>
<dbReference type="Gene3D" id="3.30.930.10">
    <property type="entry name" value="Bira Bifunctional Protein, Domain 2"/>
    <property type="match status" value="1"/>
</dbReference>
<keyword evidence="6 10" id="KW-0067">ATP-binding</keyword>
<dbReference type="InterPro" id="IPR045864">
    <property type="entry name" value="aa-tRNA-synth_II/BPL/LPL"/>
</dbReference>
<keyword evidence="4 10" id="KW-0436">Ligase</keyword>
<dbReference type="InterPro" id="IPR033656">
    <property type="entry name" value="HisRS_anticodon"/>
</dbReference>
<dbReference type="SUPFAM" id="SSF55681">
    <property type="entry name" value="Class II aaRS and biotin synthetases"/>
    <property type="match status" value="1"/>
</dbReference>
<dbReference type="PIRSF" id="PIRSF001549">
    <property type="entry name" value="His-tRNA_synth"/>
    <property type="match status" value="1"/>
</dbReference>
<keyword evidence="8 10" id="KW-0030">Aminoacyl-tRNA synthetase</keyword>
<evidence type="ECO:0000259" key="12">
    <source>
        <dbReference type="PROSITE" id="PS50862"/>
    </source>
</evidence>
<dbReference type="InterPro" id="IPR036621">
    <property type="entry name" value="Anticodon-bd_dom_sf"/>
</dbReference>
<evidence type="ECO:0000313" key="14">
    <source>
        <dbReference type="Proteomes" id="UP000261704"/>
    </source>
</evidence>
<evidence type="ECO:0000256" key="5">
    <source>
        <dbReference type="ARBA" id="ARBA00022741"/>
    </source>
</evidence>
<organism evidence="13 14">
    <name type="scientific">Profundibacter amoris</name>
    <dbReference type="NCBI Taxonomy" id="2171755"/>
    <lineage>
        <taxon>Bacteria</taxon>
        <taxon>Pseudomonadati</taxon>
        <taxon>Pseudomonadota</taxon>
        <taxon>Alphaproteobacteria</taxon>
        <taxon>Rhodobacterales</taxon>
        <taxon>Paracoccaceae</taxon>
        <taxon>Profundibacter</taxon>
    </lineage>
</organism>
<evidence type="ECO:0000256" key="8">
    <source>
        <dbReference type="ARBA" id="ARBA00023146"/>
    </source>
</evidence>
<comment type="subcellular location">
    <subcellularLocation>
        <location evidence="10">Cytoplasm</location>
    </subcellularLocation>
</comment>
<name>A0A347UIR6_9RHOB</name>
<comment type="catalytic activity">
    <reaction evidence="9 10">
        <text>tRNA(His) + L-histidine + ATP = L-histidyl-tRNA(His) + AMP + diphosphate + H(+)</text>
        <dbReference type="Rhea" id="RHEA:17313"/>
        <dbReference type="Rhea" id="RHEA-COMP:9665"/>
        <dbReference type="Rhea" id="RHEA-COMP:9689"/>
        <dbReference type="ChEBI" id="CHEBI:15378"/>
        <dbReference type="ChEBI" id="CHEBI:30616"/>
        <dbReference type="ChEBI" id="CHEBI:33019"/>
        <dbReference type="ChEBI" id="CHEBI:57595"/>
        <dbReference type="ChEBI" id="CHEBI:78442"/>
        <dbReference type="ChEBI" id="CHEBI:78527"/>
        <dbReference type="ChEBI" id="CHEBI:456215"/>
        <dbReference type="EC" id="6.1.1.21"/>
    </reaction>
</comment>
<dbReference type="InterPro" id="IPR015807">
    <property type="entry name" value="His-tRNA-ligase"/>
</dbReference>
<dbReference type="HAMAP" id="MF_00127">
    <property type="entry name" value="His_tRNA_synth"/>
    <property type="match status" value="1"/>
</dbReference>
<dbReference type="Pfam" id="PF03129">
    <property type="entry name" value="HGTP_anticodon"/>
    <property type="match status" value="1"/>
</dbReference>
<dbReference type="EMBL" id="CP032125">
    <property type="protein sequence ID" value="AXX98744.1"/>
    <property type="molecule type" value="Genomic_DNA"/>
</dbReference>
<feature type="domain" description="Aminoacyl-transfer RNA synthetases class-II family profile" evidence="12">
    <location>
        <begin position="42"/>
        <end position="378"/>
    </location>
</feature>
<evidence type="ECO:0000256" key="4">
    <source>
        <dbReference type="ARBA" id="ARBA00022598"/>
    </source>
</evidence>
<gene>
    <name evidence="10" type="primary">hisS</name>
    <name evidence="13" type="ORF">BAR1_12930</name>
</gene>
<evidence type="ECO:0000256" key="7">
    <source>
        <dbReference type="ARBA" id="ARBA00022917"/>
    </source>
</evidence>
<protein>
    <recommendedName>
        <fullName evidence="10">Histidine--tRNA ligase</fullName>
        <ecNumber evidence="10">6.1.1.21</ecNumber>
    </recommendedName>
    <alternativeName>
        <fullName evidence="10">Histidyl-tRNA synthetase</fullName>
        <shortName evidence="10">HisRS</shortName>
    </alternativeName>
</protein>
<dbReference type="Gene3D" id="3.40.50.800">
    <property type="entry name" value="Anticodon-binding domain"/>
    <property type="match status" value="1"/>
</dbReference>
<reference evidence="13 14" key="1">
    <citation type="submission" date="2018-09" db="EMBL/GenBank/DDBJ databases">
        <title>Profundibacter amoris BAR1 gen. nov., sp. nov., a new member of the Roseobacter clade isolated at Lokis Castle Vent Field on the Arctic Mid-Oceanic Ridge.</title>
        <authorList>
            <person name="Le Moine Bauer S."/>
            <person name="Sjoeberg A.G."/>
            <person name="L'Haridon S."/>
            <person name="Stokke R."/>
            <person name="Roalkvam I."/>
            <person name="Steen I.H."/>
            <person name="Dahle H."/>
        </authorList>
    </citation>
    <scope>NUCLEOTIDE SEQUENCE [LARGE SCALE GENOMIC DNA]</scope>
    <source>
        <strain evidence="13 14">BAR1</strain>
    </source>
</reference>
<keyword evidence="7 10" id="KW-0648">Protein biosynthesis</keyword>
<feature type="binding site" evidence="11">
    <location>
        <position position="137"/>
    </location>
    <ligand>
        <name>L-histidine</name>
        <dbReference type="ChEBI" id="CHEBI:57595"/>
    </ligand>
</feature>
<dbReference type="InterPro" id="IPR041715">
    <property type="entry name" value="HisRS-like_core"/>
</dbReference>
<dbReference type="PANTHER" id="PTHR11476">
    <property type="entry name" value="HISTIDYL-TRNA SYNTHETASE"/>
    <property type="match status" value="1"/>
</dbReference>
<dbReference type="InterPro" id="IPR004154">
    <property type="entry name" value="Anticodon-bd"/>
</dbReference>
<keyword evidence="14" id="KW-1185">Reference proteome</keyword>
<dbReference type="InterPro" id="IPR006195">
    <property type="entry name" value="aa-tRNA-synth_II"/>
</dbReference>
<feature type="binding site" evidence="11">
    <location>
        <position position="133"/>
    </location>
    <ligand>
        <name>L-histidine</name>
        <dbReference type="ChEBI" id="CHEBI:57595"/>
    </ligand>
</feature>